<sequence>MIKSVQSMMLGSAFAVALLCGTAVPVLAQQPSIITEFVSKDHPPSFDTPEQVVDAFKAALAADDLDKLAVLLGLDAAKLKSAEGVMDTYKKIREGAAKKLVVRDVEGDKILDIGDELWPLPFPIGKEDDGKWSFDTYAGLEEIINRRIGENELEAIETMRAYVEAQEEYRTADHDGDGVFEYAQKLISTEGLTDGLYWPVEQGDGDSPAGDFADAAALEKAKAGEGYFGYKFRILTGQGENVAGGPYDYVINGNMIAGFGLVGWPVKYGETGVSTFVVNQNGIVYEADLGENTETIASQIKTFNPNDNWELAND</sequence>
<comment type="caution">
    <text evidence="2">The sequence shown here is derived from an EMBL/GenBank/DDBJ whole genome shotgun (WGS) entry which is preliminary data.</text>
</comment>
<dbReference type="InterPro" id="IPR021556">
    <property type="entry name" value="DUF2950"/>
</dbReference>
<accession>A0AAE3QFM5</accession>
<proteinExistence type="predicted"/>
<keyword evidence="3" id="KW-1185">Reference proteome</keyword>
<evidence type="ECO:0000256" key="1">
    <source>
        <dbReference type="SAM" id="SignalP"/>
    </source>
</evidence>
<feature type="chain" id="PRO_5041918262" evidence="1">
    <location>
        <begin position="29"/>
        <end position="314"/>
    </location>
</feature>
<dbReference type="Pfam" id="PF11453">
    <property type="entry name" value="DUF2950"/>
    <property type="match status" value="1"/>
</dbReference>
<feature type="signal peptide" evidence="1">
    <location>
        <begin position="1"/>
        <end position="28"/>
    </location>
</feature>
<dbReference type="RefSeq" id="WP_311786412.1">
    <property type="nucleotide sequence ID" value="NZ_JALDYY010000004.1"/>
</dbReference>
<dbReference type="EMBL" id="JALDYZ010000005">
    <property type="protein sequence ID" value="MDI7922640.1"/>
    <property type="molecule type" value="Genomic_DNA"/>
</dbReference>
<dbReference type="AlphaFoldDB" id="A0AAE3QFM5"/>
<name>A0AAE3QFM5_9HYPH</name>
<dbReference type="Proteomes" id="UP001161580">
    <property type="component" value="Unassembled WGS sequence"/>
</dbReference>
<evidence type="ECO:0000313" key="2">
    <source>
        <dbReference type="EMBL" id="MDI7922640.1"/>
    </source>
</evidence>
<gene>
    <name evidence="2" type="ORF">MRS75_11135</name>
</gene>
<reference evidence="2" key="1">
    <citation type="submission" date="2022-03" db="EMBL/GenBank/DDBJ databases">
        <title>Fererhizobium litorale gen. nov., sp. nov., isolated from sandy sediments of the Sea of Japan seashore.</title>
        <authorList>
            <person name="Romanenko L."/>
            <person name="Kurilenko V."/>
            <person name="Otstavnykh N."/>
            <person name="Svetashev V."/>
            <person name="Tekutyeva L."/>
            <person name="Isaeva M."/>
            <person name="Mikhailov V."/>
        </authorList>
    </citation>
    <scope>NUCLEOTIDE SEQUENCE</scope>
    <source>
        <strain evidence="2">KMM 9576</strain>
    </source>
</reference>
<evidence type="ECO:0000313" key="3">
    <source>
        <dbReference type="Proteomes" id="UP001161580"/>
    </source>
</evidence>
<organism evidence="2 3">
    <name type="scientific">Ferirhizobium litorale</name>
    <dbReference type="NCBI Taxonomy" id="2927786"/>
    <lineage>
        <taxon>Bacteria</taxon>
        <taxon>Pseudomonadati</taxon>
        <taxon>Pseudomonadota</taxon>
        <taxon>Alphaproteobacteria</taxon>
        <taxon>Hyphomicrobiales</taxon>
        <taxon>Rhizobiaceae</taxon>
        <taxon>Ferirhizobium</taxon>
    </lineage>
</organism>
<protein>
    <submittedName>
        <fullName evidence="2">DUF2950 domain-containing protein</fullName>
    </submittedName>
</protein>
<keyword evidence="1" id="KW-0732">Signal</keyword>